<reference evidence="3" key="1">
    <citation type="journal article" date="2017" name="Genome Biol.">
        <title>Comparative genomics reveals high biological diversity and specific adaptations in the industrially and medically important fungal genus Aspergillus.</title>
        <authorList>
            <person name="de Vries R.P."/>
            <person name="Riley R."/>
            <person name="Wiebenga A."/>
            <person name="Aguilar-Osorio G."/>
            <person name="Amillis S."/>
            <person name="Uchima C.A."/>
            <person name="Anderluh G."/>
            <person name="Asadollahi M."/>
            <person name="Askin M."/>
            <person name="Barry K."/>
            <person name="Battaglia E."/>
            <person name="Bayram O."/>
            <person name="Benocci T."/>
            <person name="Braus-Stromeyer S.A."/>
            <person name="Caldana C."/>
            <person name="Canovas D."/>
            <person name="Cerqueira G.C."/>
            <person name="Chen F."/>
            <person name="Chen W."/>
            <person name="Choi C."/>
            <person name="Clum A."/>
            <person name="Dos Santos R.A."/>
            <person name="Damasio A.R."/>
            <person name="Diallinas G."/>
            <person name="Emri T."/>
            <person name="Fekete E."/>
            <person name="Flipphi M."/>
            <person name="Freyberg S."/>
            <person name="Gallo A."/>
            <person name="Gournas C."/>
            <person name="Habgood R."/>
            <person name="Hainaut M."/>
            <person name="Harispe M.L."/>
            <person name="Henrissat B."/>
            <person name="Hilden K.S."/>
            <person name="Hope R."/>
            <person name="Hossain A."/>
            <person name="Karabika E."/>
            <person name="Karaffa L."/>
            <person name="Karanyi Z."/>
            <person name="Krasevec N."/>
            <person name="Kuo A."/>
            <person name="Kusch H."/>
            <person name="LaButti K."/>
            <person name="Lagendijk E.L."/>
            <person name="Lapidus A."/>
            <person name="Levasseur A."/>
            <person name="Lindquist E."/>
            <person name="Lipzen A."/>
            <person name="Logrieco A.F."/>
            <person name="MacCabe A."/>
            <person name="Maekelae M.R."/>
            <person name="Malavazi I."/>
            <person name="Melin P."/>
            <person name="Meyer V."/>
            <person name="Mielnichuk N."/>
            <person name="Miskei M."/>
            <person name="Molnar A.P."/>
            <person name="Mule G."/>
            <person name="Ngan C.Y."/>
            <person name="Orejas M."/>
            <person name="Orosz E."/>
            <person name="Ouedraogo J.P."/>
            <person name="Overkamp K.M."/>
            <person name="Park H.-S."/>
            <person name="Perrone G."/>
            <person name="Piumi F."/>
            <person name="Punt P.J."/>
            <person name="Ram A.F."/>
            <person name="Ramon A."/>
            <person name="Rauscher S."/>
            <person name="Record E."/>
            <person name="Riano-Pachon D.M."/>
            <person name="Robert V."/>
            <person name="Roehrig J."/>
            <person name="Ruller R."/>
            <person name="Salamov A."/>
            <person name="Salih N.S."/>
            <person name="Samson R.A."/>
            <person name="Sandor E."/>
            <person name="Sanguinetti M."/>
            <person name="Schuetze T."/>
            <person name="Sepcic K."/>
            <person name="Shelest E."/>
            <person name="Sherlock G."/>
            <person name="Sophianopoulou V."/>
            <person name="Squina F.M."/>
            <person name="Sun H."/>
            <person name="Susca A."/>
            <person name="Todd R.B."/>
            <person name="Tsang A."/>
            <person name="Unkles S.E."/>
            <person name="van de Wiele N."/>
            <person name="van Rossen-Uffink D."/>
            <person name="Oliveira J.V."/>
            <person name="Vesth T.C."/>
            <person name="Visser J."/>
            <person name="Yu J.-H."/>
            <person name="Zhou M."/>
            <person name="Andersen M.R."/>
            <person name="Archer D.B."/>
            <person name="Baker S.E."/>
            <person name="Benoit I."/>
            <person name="Brakhage A.A."/>
            <person name="Braus G.H."/>
            <person name="Fischer R."/>
            <person name="Frisvad J.C."/>
            <person name="Goldman G.H."/>
            <person name="Houbraken J."/>
            <person name="Oakley B."/>
            <person name="Pocsi I."/>
            <person name="Scazzocchio C."/>
            <person name="Seiboth B."/>
            <person name="vanKuyk P.A."/>
            <person name="Wortman J."/>
            <person name="Dyer P.S."/>
            <person name="Grigoriev I.V."/>
        </authorList>
    </citation>
    <scope>NUCLEOTIDE SEQUENCE [LARGE SCALE GENOMIC DNA]</scope>
    <source>
        <strain evidence="3">ATCC 16872 / CBS 172.66 / WB 5094</strain>
    </source>
</reference>
<name>A0A1L9X9J8_ASPA1</name>
<dbReference type="OrthoDB" id="192702at2759"/>
<dbReference type="Proteomes" id="UP000184546">
    <property type="component" value="Unassembled WGS sequence"/>
</dbReference>
<accession>A0A1L9X9J8</accession>
<evidence type="ECO:0000313" key="2">
    <source>
        <dbReference type="EMBL" id="OJK05111.1"/>
    </source>
</evidence>
<dbReference type="EMBL" id="KV878970">
    <property type="protein sequence ID" value="OJK05111.1"/>
    <property type="molecule type" value="Genomic_DNA"/>
</dbReference>
<feature type="compositionally biased region" description="Basic and acidic residues" evidence="1">
    <location>
        <begin position="1"/>
        <end position="15"/>
    </location>
</feature>
<dbReference type="GeneID" id="30969280"/>
<gene>
    <name evidence="2" type="ORF">ASPACDRAFT_110305</name>
</gene>
<evidence type="ECO:0000313" key="3">
    <source>
        <dbReference type="Proteomes" id="UP000184546"/>
    </source>
</evidence>
<organism evidence="2 3">
    <name type="scientific">Aspergillus aculeatus (strain ATCC 16872 / CBS 172.66 / WB 5094)</name>
    <dbReference type="NCBI Taxonomy" id="690307"/>
    <lineage>
        <taxon>Eukaryota</taxon>
        <taxon>Fungi</taxon>
        <taxon>Dikarya</taxon>
        <taxon>Ascomycota</taxon>
        <taxon>Pezizomycotina</taxon>
        <taxon>Eurotiomycetes</taxon>
        <taxon>Eurotiomycetidae</taxon>
        <taxon>Eurotiales</taxon>
        <taxon>Aspergillaceae</taxon>
        <taxon>Aspergillus</taxon>
        <taxon>Aspergillus subgen. Circumdati</taxon>
    </lineage>
</organism>
<dbReference type="AlphaFoldDB" id="A0A1L9X9J8"/>
<keyword evidence="3" id="KW-1185">Reference proteome</keyword>
<dbReference type="Pfam" id="PF11017">
    <property type="entry name" value="DUF2855"/>
    <property type="match status" value="1"/>
</dbReference>
<dbReference type="OMA" id="ERWNHWL"/>
<dbReference type="RefSeq" id="XP_020061450.1">
    <property type="nucleotide sequence ID" value="XM_020195466.1"/>
</dbReference>
<evidence type="ECO:0000256" key="1">
    <source>
        <dbReference type="SAM" id="MobiDB-lite"/>
    </source>
</evidence>
<dbReference type="VEuPathDB" id="FungiDB:ASPACDRAFT_110305"/>
<protein>
    <submittedName>
        <fullName evidence="2">Uncharacterized protein</fullName>
    </submittedName>
</protein>
<proteinExistence type="predicted"/>
<dbReference type="InterPro" id="IPR021276">
    <property type="entry name" value="DUF2855"/>
</dbReference>
<feature type="region of interest" description="Disordered" evidence="1">
    <location>
        <begin position="1"/>
        <end position="24"/>
    </location>
</feature>
<sequence length="441" mass="47591">MDVHVISKQNPDHHATFQLPEPTEPLTPSSVRVHASLIGLTSNNLTYAMLGSAWKWWDTYPVPQTAPAPYNDPAAWGIVPAWGYATVLESTIPELPAGTSIFGYWPASGHAVDLQLTPGTPHDGHWTEVSPHRRSLFWLYNQYTSVVDKTTTKDPETLGWECAVRTIWTCGYLLSEYVFTPDPAAHPPLHPSPGASPEGGEAKWTAAEDADLSHAVVISLGASTKTGRSFAHNLACRPAGTGPLAFLQITSAPAAIADAARKLAPPFPTKTVSYSEIAGAAAEEWLASKQASKIVLINFGSRDGGVEQVLGLIQNNPALKAAKLVFIGVGLQQKVYTGEELVGLGTVAAQLGIVQLNTSSIMEAALAVVDPKRFFDEVDERWNHWLVNRESAAPDLRLVWGRGVVGGQGLEGGWESLCKSQLKPEEALVYRLYDGKQARHV</sequence>